<dbReference type="PROSITE" id="PS50206">
    <property type="entry name" value="RHODANESE_3"/>
    <property type="match status" value="1"/>
</dbReference>
<keyword evidence="2" id="KW-1185">Reference proteome</keyword>
<dbReference type="SMART" id="SM00450">
    <property type="entry name" value="RHOD"/>
    <property type="match status" value="1"/>
</dbReference>
<dbReference type="PROSITE" id="PS00380">
    <property type="entry name" value="RHODANESE_1"/>
    <property type="match status" value="1"/>
</dbReference>
<dbReference type="CDD" id="cd00158">
    <property type="entry name" value="RHOD"/>
    <property type="match status" value="1"/>
</dbReference>
<dbReference type="GeneID" id="129344426"/>
<dbReference type="PANTHER" id="PTHR44086:SF13">
    <property type="entry name" value="THIOSULFATE SULFURTRANSFERASE PSPE"/>
    <property type="match status" value="1"/>
</dbReference>
<protein>
    <submittedName>
        <fullName evidence="3">tRNA uridine(34) hydroxylase-like</fullName>
    </submittedName>
</protein>
<accession>A0AA97KJ75</accession>
<dbReference type="SUPFAM" id="SSF52821">
    <property type="entry name" value="Rhodanese/Cell cycle control phosphatase"/>
    <property type="match status" value="1"/>
</dbReference>
<evidence type="ECO:0000313" key="3">
    <source>
        <dbReference type="RefSeq" id="XP_054857025.1"/>
    </source>
</evidence>
<dbReference type="AlphaFoldDB" id="A0AA97KJ75"/>
<dbReference type="RefSeq" id="XP_054857025.1">
    <property type="nucleotide sequence ID" value="XM_055001050.1"/>
</dbReference>
<sequence>MATQFLKEIENIDDKEPSEIRPLVIKWIEKLFPAVQSVGTETLQQWMEEKPEELLILDIRTAAEFEVSHLPGAILVSAEGHALQELLKAQFMQEHNRGHRRIICYCTVGYRSSIAAQVANGILPQVATTSLDVYNIQGGLVKWATERRRMVSHQGSPTQLVHPYSPIWAKLLEPEFRAEI</sequence>
<organism evidence="2 3">
    <name type="scientific">Eublepharis macularius</name>
    <name type="common">Leopard gecko</name>
    <name type="synonym">Cyrtodactylus macularius</name>
    <dbReference type="NCBI Taxonomy" id="481883"/>
    <lineage>
        <taxon>Eukaryota</taxon>
        <taxon>Metazoa</taxon>
        <taxon>Chordata</taxon>
        <taxon>Craniata</taxon>
        <taxon>Vertebrata</taxon>
        <taxon>Euteleostomi</taxon>
        <taxon>Lepidosauria</taxon>
        <taxon>Squamata</taxon>
        <taxon>Bifurcata</taxon>
        <taxon>Gekkota</taxon>
        <taxon>Eublepharidae</taxon>
        <taxon>Eublepharinae</taxon>
        <taxon>Eublepharis</taxon>
    </lineage>
</organism>
<dbReference type="PANTHER" id="PTHR44086">
    <property type="entry name" value="THIOSULFATE SULFURTRANSFERASE RDL2, MITOCHONDRIAL-RELATED"/>
    <property type="match status" value="1"/>
</dbReference>
<dbReference type="Proteomes" id="UP001190640">
    <property type="component" value="Chromosome 17"/>
</dbReference>
<evidence type="ECO:0000313" key="2">
    <source>
        <dbReference type="Proteomes" id="UP001190640"/>
    </source>
</evidence>
<dbReference type="KEGG" id="emc:129344426"/>
<name>A0AA97KJ75_EUBMA</name>
<dbReference type="Pfam" id="PF00581">
    <property type="entry name" value="Rhodanese"/>
    <property type="match status" value="1"/>
</dbReference>
<evidence type="ECO:0000259" key="1">
    <source>
        <dbReference type="PROSITE" id="PS50206"/>
    </source>
</evidence>
<reference evidence="3" key="1">
    <citation type="submission" date="2025-08" db="UniProtKB">
        <authorList>
            <consortium name="RefSeq"/>
        </authorList>
    </citation>
    <scope>IDENTIFICATION</scope>
    <source>
        <tissue evidence="3">Blood</tissue>
    </source>
</reference>
<dbReference type="Gene3D" id="3.40.250.10">
    <property type="entry name" value="Rhodanese-like domain"/>
    <property type="match status" value="1"/>
</dbReference>
<gene>
    <name evidence="3" type="primary">LOC129344426</name>
</gene>
<dbReference type="GO" id="GO:0004792">
    <property type="term" value="F:thiosulfate-cyanide sulfurtransferase activity"/>
    <property type="evidence" value="ECO:0007669"/>
    <property type="project" value="InterPro"/>
</dbReference>
<dbReference type="InterPro" id="IPR001763">
    <property type="entry name" value="Rhodanese-like_dom"/>
</dbReference>
<dbReference type="InterPro" id="IPR001307">
    <property type="entry name" value="Thiosulphate_STrfase_CS"/>
</dbReference>
<proteinExistence type="predicted"/>
<dbReference type="InterPro" id="IPR036873">
    <property type="entry name" value="Rhodanese-like_dom_sf"/>
</dbReference>
<feature type="domain" description="Rhodanese" evidence="1">
    <location>
        <begin position="50"/>
        <end position="152"/>
    </location>
</feature>